<comment type="subcellular location">
    <subcellularLocation>
        <location evidence="1 6">Virion</location>
    </subcellularLocation>
</comment>
<proteinExistence type="inferred from homology"/>
<name>A0A220IGK6_9VIRU</name>
<evidence type="ECO:0000256" key="2">
    <source>
        <dbReference type="ARBA" id="ARBA00006131"/>
    </source>
</evidence>
<sequence length="559" mass="67000">MVPLQRLQDSYPRMARYFHWRRRWPRRRYYRRRRGPFRLGLRRRTYYRRRRPVRRRRFFKKRTYKSAIIQWHPSHRSICYITGWGIGLYGVGTNTTCNFQTYVPATHLAKGYYRQLGGGASLYHLSLEWLYQEHQKRRNVWSHTNEGFDLARYFGTKFTLWPHPDLDYIFWYETDFGGLRKEHYMLLHPAQAMLEKRHVIVKSIKNGGKKPKKIKVPPPSVHQSQWYFMNQWCDVALARFGFSLINLKTPFIHSDLTKPWVTCGVSTGVKTKDKAPTDKTLSTAPKVFYKFRWDNGIDNQIAVCQWKPDTQKLIFVSMTKIDVPYWLYWFGWGWQNFYSGEYWYYYIWWYNDRVDAMPEIFEPEDLKDKAKEWILMKYDNVEIPTCCINLVQRGPFVVSRSDLPNKTDIYNLYFKYQSKWQWGGTSPTIESTIDPCNQPPTSYQRDNVRIGDPSTTGSFMLHPWDVDKDGLITKHKLRQLIGDVPSTSTGGQKEVPQKLPQVDSEPSTEEDTQESSSSEDWNSEEEENQNTYRLLMHRIFRERKHRKKLRRRIKRLVNS</sequence>
<accession>A0A220IGK6</accession>
<feature type="region of interest" description="Disordered" evidence="7">
    <location>
        <begin position="483"/>
        <end position="532"/>
    </location>
</feature>
<keyword evidence="3 6" id="KW-1140">T=1 icosahedral capsid protein</keyword>
<evidence type="ECO:0000256" key="6">
    <source>
        <dbReference type="RuleBase" id="RU361230"/>
    </source>
</evidence>
<evidence type="ECO:0000256" key="5">
    <source>
        <dbReference type="ARBA" id="ARBA00022844"/>
    </source>
</evidence>
<keyword evidence="9" id="KW-1185">Reference proteome</keyword>
<dbReference type="GeneID" id="80535368"/>
<dbReference type="Proteomes" id="UP000676130">
    <property type="component" value="Segment"/>
</dbReference>
<evidence type="ECO:0000256" key="4">
    <source>
        <dbReference type="ARBA" id="ARBA00022561"/>
    </source>
</evidence>
<dbReference type="EMBL" id="MF327551">
    <property type="protein sequence ID" value="ASH99115.1"/>
    <property type="molecule type" value="Genomic_DNA"/>
</dbReference>
<evidence type="ECO:0000313" key="8">
    <source>
        <dbReference type="EMBL" id="ASH99115.1"/>
    </source>
</evidence>
<evidence type="ECO:0000256" key="1">
    <source>
        <dbReference type="ARBA" id="ARBA00004328"/>
    </source>
</evidence>
<evidence type="ECO:0000256" key="3">
    <source>
        <dbReference type="ARBA" id="ARBA00022431"/>
    </source>
</evidence>
<evidence type="ECO:0000256" key="7">
    <source>
        <dbReference type="SAM" id="MobiDB-lite"/>
    </source>
</evidence>
<protein>
    <recommendedName>
        <fullName evidence="6">Capsid protein</fullName>
    </recommendedName>
</protein>
<dbReference type="Pfam" id="PF02956">
    <property type="entry name" value="TT_ORF1"/>
    <property type="match status" value="1"/>
</dbReference>
<keyword evidence="4 6" id="KW-0167">Capsid protein</keyword>
<evidence type="ECO:0000313" key="9">
    <source>
        <dbReference type="Proteomes" id="UP000676130"/>
    </source>
</evidence>
<comment type="function">
    <text evidence="6">Self-assembles to form an icosahedral capsid.</text>
</comment>
<dbReference type="KEGG" id="vg:80535368"/>
<dbReference type="RefSeq" id="YP_010797533.1">
    <property type="nucleotide sequence ID" value="NC_076195.1"/>
</dbReference>
<organism evidence="8 9">
    <name type="scientific">Giant panda anellovirus</name>
    <dbReference type="NCBI Taxonomy" id="2016460"/>
    <lineage>
        <taxon>Viruses</taxon>
        <taxon>Monodnaviria</taxon>
        <taxon>Shotokuvirae</taxon>
        <taxon>Commensaviricota</taxon>
        <taxon>Cardeaviricetes</taxon>
        <taxon>Sanitavirales</taxon>
        <taxon>Anelloviridae</taxon>
    </lineage>
</organism>
<comment type="similarity">
    <text evidence="2 6">Belongs to the anelloviridae capsid protein family.</text>
</comment>
<keyword evidence="5 6" id="KW-0946">Virion</keyword>
<reference evidence="8 9" key="1">
    <citation type="journal article" date="2017" name="Microbiome">
        <title>Virome comparisons in wild-diseased and healthy captive giant pandas.</title>
        <authorList>
            <person name="Zhang W."/>
            <person name="Yang S."/>
            <person name="Shan T."/>
            <person name="Hou R."/>
            <person name="Liu Z."/>
            <person name="Li W."/>
            <person name="Guo L."/>
            <person name="Wang Y."/>
            <person name="Chen P."/>
            <person name="Wang X."/>
            <person name="Feng F."/>
            <person name="Wang H."/>
            <person name="Chen C."/>
            <person name="Shen Q."/>
            <person name="Zhou C."/>
            <person name="Hua X."/>
            <person name="Cui L."/>
            <person name="Deng X."/>
            <person name="Zhang Z."/>
            <person name="Qi D."/>
            <person name="Delwart E."/>
        </authorList>
    </citation>
    <scope>NUCLEOTIDE SEQUENCE [LARGE SCALE GENOMIC DNA]</scope>
    <source>
        <strain evidence="9">gpan20783</strain>
    </source>
</reference>
<dbReference type="GO" id="GO:0039615">
    <property type="term" value="C:T=1 icosahedral viral capsid"/>
    <property type="evidence" value="ECO:0007669"/>
    <property type="project" value="UniProtKB-UniRule"/>
</dbReference>
<dbReference type="InterPro" id="IPR004219">
    <property type="entry name" value="TTvirus_Unk"/>
</dbReference>